<dbReference type="Gene3D" id="1.10.3720.10">
    <property type="entry name" value="MetI-like"/>
    <property type="match status" value="1"/>
</dbReference>
<dbReference type="PANTHER" id="PTHR43759:SF1">
    <property type="entry name" value="GLUCOSE IMPORT SYSTEM PERMEASE PROTEIN GLCT"/>
    <property type="match status" value="1"/>
</dbReference>
<dbReference type="InterPro" id="IPR000515">
    <property type="entry name" value="MetI-like"/>
</dbReference>
<evidence type="ECO:0000256" key="6">
    <source>
        <dbReference type="RuleBase" id="RU363032"/>
    </source>
</evidence>
<feature type="domain" description="ABC transmembrane type-1" evidence="7">
    <location>
        <begin position="63"/>
        <end position="274"/>
    </location>
</feature>
<dbReference type="GO" id="GO:0005886">
    <property type="term" value="C:plasma membrane"/>
    <property type="evidence" value="ECO:0007669"/>
    <property type="project" value="UniProtKB-SubCell"/>
</dbReference>
<dbReference type="InterPro" id="IPR052730">
    <property type="entry name" value="Sugar_ABC_transporter"/>
</dbReference>
<evidence type="ECO:0000256" key="3">
    <source>
        <dbReference type="ARBA" id="ARBA00022692"/>
    </source>
</evidence>
<feature type="transmembrane region" description="Helical" evidence="6">
    <location>
        <begin position="98"/>
        <end position="120"/>
    </location>
</feature>
<dbReference type="Proteomes" id="UP000051461">
    <property type="component" value="Unassembled WGS sequence"/>
</dbReference>
<feature type="transmembrane region" description="Helical" evidence="6">
    <location>
        <begin position="201"/>
        <end position="223"/>
    </location>
</feature>
<feature type="transmembrane region" description="Helical" evidence="6">
    <location>
        <begin position="7"/>
        <end position="26"/>
    </location>
</feature>
<dbReference type="CDD" id="cd06261">
    <property type="entry name" value="TM_PBP2"/>
    <property type="match status" value="1"/>
</dbReference>
<dbReference type="OrthoDB" id="9785836at2"/>
<sequence length="290" mass="33429">MQTKRTFGLLIAPFVVFTSVFFLIAVGKTVSLSFGYDPLLGHHQITWRYYQAIFANKTFIRTLLRTFSVTFLSSLLASLIGLRLAFLIKRSQSWGARFLSRIANVPLVLPHIFMVLVFIWCFDQTGLLVRLIHLLGWHQFQLPVLIGDPYQVGILLTYLWKETPYVLLTLLLVVRQLEDDYFLAAKNLGANRWQRLWYVEWPLVQPAFFNALIIVFSFSFGAYEVPALLGSQKYELLPVMIYDLYQQSDLTLRPLIMSFNVVISVIAIGFAGLLLGLSWWLPGGRRRQRT</sequence>
<proteinExistence type="inferred from homology"/>
<keyword evidence="3 6" id="KW-0812">Transmembrane</keyword>
<feature type="transmembrane region" description="Helical" evidence="6">
    <location>
        <begin position="67"/>
        <end position="86"/>
    </location>
</feature>
<dbReference type="PATRIC" id="fig|1423726.3.peg.2201"/>
<evidence type="ECO:0000313" key="9">
    <source>
        <dbReference type="Proteomes" id="UP000051461"/>
    </source>
</evidence>
<dbReference type="PANTHER" id="PTHR43759">
    <property type="entry name" value="TREHALOSE TRANSPORT SYSTEM PERMEASE PROTEIN SUGA"/>
    <property type="match status" value="1"/>
</dbReference>
<evidence type="ECO:0000259" key="7">
    <source>
        <dbReference type="PROSITE" id="PS50928"/>
    </source>
</evidence>
<dbReference type="EMBL" id="AZDA01000030">
    <property type="protein sequence ID" value="KRK39947.1"/>
    <property type="molecule type" value="Genomic_DNA"/>
</dbReference>
<dbReference type="RefSeq" id="WP_057904026.1">
    <property type="nucleotide sequence ID" value="NZ_AZDA01000030.1"/>
</dbReference>
<feature type="transmembrane region" description="Helical" evidence="6">
    <location>
        <begin position="255"/>
        <end position="281"/>
    </location>
</feature>
<protein>
    <submittedName>
        <fullName evidence="8">Polyamine transport system, permease</fullName>
    </submittedName>
</protein>
<keyword evidence="4 6" id="KW-1133">Transmembrane helix</keyword>
<evidence type="ECO:0000313" key="8">
    <source>
        <dbReference type="EMBL" id="KRK39947.1"/>
    </source>
</evidence>
<evidence type="ECO:0000256" key="1">
    <source>
        <dbReference type="ARBA" id="ARBA00004141"/>
    </source>
</evidence>
<dbReference type="SUPFAM" id="SSF161098">
    <property type="entry name" value="MetI-like"/>
    <property type="match status" value="1"/>
</dbReference>
<organism evidence="8 9">
    <name type="scientific">Loigolactobacillus bifermentans DSM 20003</name>
    <dbReference type="NCBI Taxonomy" id="1423726"/>
    <lineage>
        <taxon>Bacteria</taxon>
        <taxon>Bacillati</taxon>
        <taxon>Bacillota</taxon>
        <taxon>Bacilli</taxon>
        <taxon>Lactobacillales</taxon>
        <taxon>Lactobacillaceae</taxon>
        <taxon>Loigolactobacillus</taxon>
    </lineage>
</organism>
<keyword evidence="5 6" id="KW-0472">Membrane</keyword>
<dbReference type="PROSITE" id="PS50928">
    <property type="entry name" value="ABC_TM1"/>
    <property type="match status" value="1"/>
</dbReference>
<evidence type="ECO:0000256" key="2">
    <source>
        <dbReference type="ARBA" id="ARBA00022448"/>
    </source>
</evidence>
<comment type="subcellular location">
    <subcellularLocation>
        <location evidence="6">Cell membrane</location>
        <topology evidence="6">Multi-pass membrane protein</topology>
    </subcellularLocation>
    <subcellularLocation>
        <location evidence="1">Membrane</location>
        <topology evidence="1">Multi-pass membrane protein</topology>
    </subcellularLocation>
</comment>
<comment type="similarity">
    <text evidence="6">Belongs to the binding-protein-dependent transport system permease family.</text>
</comment>
<dbReference type="InterPro" id="IPR035906">
    <property type="entry name" value="MetI-like_sf"/>
</dbReference>
<comment type="caution">
    <text evidence="8">The sequence shown here is derived from an EMBL/GenBank/DDBJ whole genome shotgun (WGS) entry which is preliminary data.</text>
</comment>
<keyword evidence="9" id="KW-1185">Reference proteome</keyword>
<dbReference type="Pfam" id="PF00528">
    <property type="entry name" value="BPD_transp_1"/>
    <property type="match status" value="1"/>
</dbReference>
<dbReference type="GO" id="GO:0055085">
    <property type="term" value="P:transmembrane transport"/>
    <property type="evidence" value="ECO:0007669"/>
    <property type="project" value="InterPro"/>
</dbReference>
<evidence type="ECO:0000256" key="4">
    <source>
        <dbReference type="ARBA" id="ARBA00022989"/>
    </source>
</evidence>
<evidence type="ECO:0000256" key="5">
    <source>
        <dbReference type="ARBA" id="ARBA00023136"/>
    </source>
</evidence>
<accession>A0A0R1GZY8</accession>
<name>A0A0R1GZY8_9LACO</name>
<gene>
    <name evidence="8" type="ORF">FC07_GL002124</name>
</gene>
<dbReference type="AlphaFoldDB" id="A0A0R1GZY8"/>
<reference evidence="8 9" key="1">
    <citation type="journal article" date="2015" name="Genome Announc.">
        <title>Expanding the biotechnology potential of lactobacilli through comparative genomics of 213 strains and associated genera.</title>
        <authorList>
            <person name="Sun Z."/>
            <person name="Harris H.M."/>
            <person name="McCann A."/>
            <person name="Guo C."/>
            <person name="Argimon S."/>
            <person name="Zhang W."/>
            <person name="Yang X."/>
            <person name="Jeffery I.B."/>
            <person name="Cooney J.C."/>
            <person name="Kagawa T.F."/>
            <person name="Liu W."/>
            <person name="Song Y."/>
            <person name="Salvetti E."/>
            <person name="Wrobel A."/>
            <person name="Rasinkangas P."/>
            <person name="Parkhill J."/>
            <person name="Rea M.C."/>
            <person name="O'Sullivan O."/>
            <person name="Ritari J."/>
            <person name="Douillard F.P."/>
            <person name="Paul Ross R."/>
            <person name="Yang R."/>
            <person name="Briner A.E."/>
            <person name="Felis G.E."/>
            <person name="de Vos W.M."/>
            <person name="Barrangou R."/>
            <person name="Klaenhammer T.R."/>
            <person name="Caufield P.W."/>
            <person name="Cui Y."/>
            <person name="Zhang H."/>
            <person name="O'Toole P.W."/>
        </authorList>
    </citation>
    <scope>NUCLEOTIDE SEQUENCE [LARGE SCALE GENOMIC DNA]</scope>
    <source>
        <strain evidence="8 9">DSM 20003</strain>
    </source>
</reference>
<dbReference type="STRING" id="1423726.FC07_GL002124"/>
<keyword evidence="2 6" id="KW-0813">Transport</keyword>